<evidence type="ECO:0000313" key="2">
    <source>
        <dbReference type="EMBL" id="PAA60458.1"/>
    </source>
</evidence>
<feature type="region of interest" description="Disordered" evidence="1">
    <location>
        <begin position="24"/>
        <end position="51"/>
    </location>
</feature>
<gene>
    <name evidence="2" type="ORF">BOX15_Mlig000042g2</name>
    <name evidence="3" type="ORF">BOX15_Mlig000042g4</name>
</gene>
<dbReference type="Proteomes" id="UP000215902">
    <property type="component" value="Unassembled WGS sequence"/>
</dbReference>
<protein>
    <submittedName>
        <fullName evidence="2">Uncharacterized protein</fullName>
    </submittedName>
</protein>
<accession>A0A267EG24</accession>
<organism evidence="2 4">
    <name type="scientific">Macrostomum lignano</name>
    <dbReference type="NCBI Taxonomy" id="282301"/>
    <lineage>
        <taxon>Eukaryota</taxon>
        <taxon>Metazoa</taxon>
        <taxon>Spiralia</taxon>
        <taxon>Lophotrochozoa</taxon>
        <taxon>Platyhelminthes</taxon>
        <taxon>Rhabditophora</taxon>
        <taxon>Macrostomorpha</taxon>
        <taxon>Macrostomida</taxon>
        <taxon>Macrostomidae</taxon>
        <taxon>Macrostomum</taxon>
    </lineage>
</organism>
<evidence type="ECO:0000313" key="3">
    <source>
        <dbReference type="EMBL" id="PAA76253.1"/>
    </source>
</evidence>
<dbReference type="AlphaFoldDB" id="A0A267EG24"/>
<keyword evidence="4" id="KW-1185">Reference proteome</keyword>
<comment type="caution">
    <text evidence="2">The sequence shown here is derived from an EMBL/GenBank/DDBJ whole genome shotgun (WGS) entry which is preliminary data.</text>
</comment>
<dbReference type="EMBL" id="NIVC01000834">
    <property type="protein sequence ID" value="PAA76253.1"/>
    <property type="molecule type" value="Genomic_DNA"/>
</dbReference>
<reference evidence="2 4" key="1">
    <citation type="submission" date="2017-06" db="EMBL/GenBank/DDBJ databases">
        <title>A platform for efficient transgenesis in Macrostomum lignano, a flatworm model organism for stem cell research.</title>
        <authorList>
            <person name="Berezikov E."/>
        </authorList>
    </citation>
    <scope>NUCLEOTIDE SEQUENCE [LARGE SCALE GENOMIC DNA]</scope>
    <source>
        <strain evidence="2">DV1</strain>
        <tissue evidence="2">Whole organism</tissue>
    </source>
</reference>
<dbReference type="EMBL" id="NIVC01002151">
    <property type="protein sequence ID" value="PAA60458.1"/>
    <property type="molecule type" value="Genomic_DNA"/>
</dbReference>
<sequence length="51" mass="5775">MQASGFEARRKEIEHAAVERALKKAADETARRKRQPEFGAQSVLPKVPKKK</sequence>
<evidence type="ECO:0000256" key="1">
    <source>
        <dbReference type="SAM" id="MobiDB-lite"/>
    </source>
</evidence>
<name>A0A267EG24_9PLAT</name>
<proteinExistence type="predicted"/>
<evidence type="ECO:0000313" key="4">
    <source>
        <dbReference type="Proteomes" id="UP000215902"/>
    </source>
</evidence>